<dbReference type="Proteomes" id="UP000005143">
    <property type="component" value="Unassembled WGS sequence"/>
</dbReference>
<dbReference type="EMBL" id="AGUD01000305">
    <property type="protein sequence ID" value="EHN09047.1"/>
    <property type="molecule type" value="Genomic_DNA"/>
</dbReference>
<comment type="caution">
    <text evidence="1">The sequence shown here is derived from an EMBL/GenBank/DDBJ whole genome shotgun (WGS) entry which is preliminary data.</text>
</comment>
<protein>
    <submittedName>
        <fullName evidence="1">Uncharacterized protein</fullName>
    </submittedName>
</protein>
<dbReference type="RefSeq" id="WP_007578785.1">
    <property type="nucleotide sequence ID" value="NZ_AGUD01000305.1"/>
</dbReference>
<proteinExistence type="predicted"/>
<keyword evidence="2" id="KW-1185">Reference proteome</keyword>
<gene>
    <name evidence="1" type="ORF">PAI11_41120</name>
</gene>
<evidence type="ECO:0000313" key="2">
    <source>
        <dbReference type="Proteomes" id="UP000005143"/>
    </source>
</evidence>
<accession>H0EB83</accession>
<organism evidence="1 2">
    <name type="scientific">Patulibacter medicamentivorans</name>
    <dbReference type="NCBI Taxonomy" id="1097667"/>
    <lineage>
        <taxon>Bacteria</taxon>
        <taxon>Bacillati</taxon>
        <taxon>Actinomycetota</taxon>
        <taxon>Thermoleophilia</taxon>
        <taxon>Solirubrobacterales</taxon>
        <taxon>Patulibacteraceae</taxon>
        <taxon>Patulibacter</taxon>
    </lineage>
</organism>
<sequence>MEPTRANALRSLSQTAGRRRAFDLAQQVRGRAGSFDALLVRRAVRVAEAVGPDAQPVALLRPVVGRAGMSVAQVAQRAGLDAAQQHALALLVPRPGESPSDHAKRLLLAPRPAGHLACEVLRAELRDRLARDPASVLVREALERLERETPVIDA</sequence>
<name>H0EB83_9ACTN</name>
<dbReference type="AlphaFoldDB" id="H0EB83"/>
<reference evidence="1 2" key="1">
    <citation type="journal article" date="2013" name="Biodegradation">
        <title>Quantitative proteomic analysis of ibuprofen-degrading Patulibacter sp. strain I11.</title>
        <authorList>
            <person name="Almeida B."/>
            <person name="Kjeldal H."/>
            <person name="Lolas I."/>
            <person name="Knudsen A.D."/>
            <person name="Carvalho G."/>
            <person name="Nielsen K.L."/>
            <person name="Barreto Crespo M.T."/>
            <person name="Stensballe A."/>
            <person name="Nielsen J.L."/>
        </authorList>
    </citation>
    <scope>NUCLEOTIDE SEQUENCE [LARGE SCALE GENOMIC DNA]</scope>
    <source>
        <strain evidence="1 2">I11</strain>
    </source>
</reference>
<evidence type="ECO:0000313" key="1">
    <source>
        <dbReference type="EMBL" id="EHN09047.1"/>
    </source>
</evidence>